<evidence type="ECO:0000256" key="1">
    <source>
        <dbReference type="SAM" id="Phobius"/>
    </source>
</evidence>
<feature type="transmembrane region" description="Helical" evidence="1">
    <location>
        <begin position="88"/>
        <end position="106"/>
    </location>
</feature>
<reference evidence="2" key="1">
    <citation type="journal article" date="2015" name="Nature">
        <title>Complex archaea that bridge the gap between prokaryotes and eukaryotes.</title>
        <authorList>
            <person name="Spang A."/>
            <person name="Saw J.H."/>
            <person name="Jorgensen S.L."/>
            <person name="Zaremba-Niedzwiedzka K."/>
            <person name="Martijn J."/>
            <person name="Lind A.E."/>
            <person name="van Eijk R."/>
            <person name="Schleper C."/>
            <person name="Guy L."/>
            <person name="Ettema T.J."/>
        </authorList>
    </citation>
    <scope>NUCLEOTIDE SEQUENCE</scope>
</reference>
<dbReference type="InterPro" id="IPR056918">
    <property type="entry name" value="8xMP"/>
</dbReference>
<feature type="transmembrane region" description="Helical" evidence="1">
    <location>
        <begin position="118"/>
        <end position="139"/>
    </location>
</feature>
<comment type="caution">
    <text evidence="2">The sequence shown here is derived from an EMBL/GenBank/DDBJ whole genome shotgun (WGS) entry which is preliminary data.</text>
</comment>
<keyword evidence="1" id="KW-0472">Membrane</keyword>
<dbReference type="EMBL" id="LAZR01066854">
    <property type="protein sequence ID" value="KKK52764.1"/>
    <property type="molecule type" value="Genomic_DNA"/>
</dbReference>
<gene>
    <name evidence="2" type="ORF">LCGC14_3101640</name>
</gene>
<feature type="transmembrane region" description="Helical" evidence="1">
    <location>
        <begin position="56"/>
        <end position="76"/>
    </location>
</feature>
<dbReference type="AlphaFoldDB" id="A0A0F8YF38"/>
<keyword evidence="1" id="KW-1133">Transmembrane helix</keyword>
<protein>
    <submittedName>
        <fullName evidence="2">Uncharacterized protein</fullName>
    </submittedName>
</protein>
<dbReference type="Pfam" id="PF24838">
    <property type="entry name" value="8xMP"/>
    <property type="match status" value="1"/>
</dbReference>
<evidence type="ECO:0000313" key="2">
    <source>
        <dbReference type="EMBL" id="KKK52764.1"/>
    </source>
</evidence>
<name>A0A0F8YF38_9ZZZZ</name>
<accession>A0A0F8YF38</accession>
<keyword evidence="1" id="KW-0812">Transmembrane</keyword>
<proteinExistence type="predicted"/>
<sequence>MEDKDCLLEQYKILMGLYDTEVTRFWTRFNLFLGFQIALAAGIFSGSKFFAENTPIFRLTMIAILVISFSSAVIHLRGHIRQRHLLKAISVIESNSKGVLILLATYRSITNESPSGNSFIASIVGVCMTMFWLVLFIYLEICGYTV</sequence>
<feature type="transmembrane region" description="Helical" evidence="1">
    <location>
        <begin position="25"/>
        <end position="44"/>
    </location>
</feature>
<organism evidence="2">
    <name type="scientific">marine sediment metagenome</name>
    <dbReference type="NCBI Taxonomy" id="412755"/>
    <lineage>
        <taxon>unclassified sequences</taxon>
        <taxon>metagenomes</taxon>
        <taxon>ecological metagenomes</taxon>
    </lineage>
</organism>